<comment type="similarity">
    <text evidence="2">Belongs to the MORC ATPase protein family.</text>
</comment>
<dbReference type="Pfam" id="PF17942">
    <property type="entry name" value="Morc6_S5"/>
    <property type="match status" value="1"/>
</dbReference>
<keyword evidence="3" id="KW-0540">Nuclease</keyword>
<dbReference type="InterPro" id="IPR011124">
    <property type="entry name" value="Znf_CW"/>
</dbReference>
<dbReference type="InterPro" id="IPR036890">
    <property type="entry name" value="HATPase_C_sf"/>
</dbReference>
<dbReference type="InterPro" id="IPR045261">
    <property type="entry name" value="MORC_ATPase"/>
</dbReference>
<dbReference type="GO" id="GO:0031349">
    <property type="term" value="P:positive regulation of defense response"/>
    <property type="evidence" value="ECO:0007669"/>
    <property type="project" value="UniProtKB-ARBA"/>
</dbReference>
<evidence type="ECO:0000256" key="10">
    <source>
        <dbReference type="ARBA" id="ARBA00023158"/>
    </source>
</evidence>
<protein>
    <submittedName>
        <fullName evidence="15">Zinc finger protein</fullName>
    </submittedName>
</protein>
<keyword evidence="5" id="KW-0255">Endonuclease</keyword>
<keyword evidence="6" id="KW-0227">DNA damage</keyword>
<dbReference type="GO" id="GO:0016887">
    <property type="term" value="F:ATP hydrolysis activity"/>
    <property type="evidence" value="ECO:0007669"/>
    <property type="project" value="InterPro"/>
</dbReference>
<dbReference type="PANTHER" id="PTHR23336:SF11">
    <property type="entry name" value="OS06G0622000 PROTEIN"/>
    <property type="match status" value="1"/>
</dbReference>
<evidence type="ECO:0000259" key="14">
    <source>
        <dbReference type="PROSITE" id="PS51050"/>
    </source>
</evidence>
<dbReference type="InParanoid" id="A0A200PR28"/>
<dbReference type="GO" id="GO:0006281">
    <property type="term" value="P:DNA repair"/>
    <property type="evidence" value="ECO:0007669"/>
    <property type="project" value="UniProtKB-KW"/>
</dbReference>
<keyword evidence="11" id="KW-0234">DNA repair</keyword>
<name>A0A200PR28_MACCD</name>
<evidence type="ECO:0000256" key="2">
    <source>
        <dbReference type="ARBA" id="ARBA00007845"/>
    </source>
</evidence>
<feature type="region of interest" description="Disordered" evidence="13">
    <location>
        <begin position="1"/>
        <end position="100"/>
    </location>
</feature>
<dbReference type="GO" id="GO:0008270">
    <property type="term" value="F:zinc ion binding"/>
    <property type="evidence" value="ECO:0007669"/>
    <property type="project" value="UniProtKB-KW"/>
</dbReference>
<keyword evidence="9" id="KW-0175">Coiled coil</keyword>
<sequence length="600" mass="68166">MRLGSSSERRAVNRPLRLCCGTHNTRQSGHGAGADGDGDGDNINTNTPTAESIKPKRRRPRESSNKGKGKGKGKGLESDGTTCQHHLRRIPCRSKPTSLKQDDSVKRNFVRADPSYLKTLGQTHSGWIFGAIAELVDNSRDAKATKIEISVESHYSKIAGEKIPMLSVIDDGHGMSHQEIMVMLSFGHKRSDAYDQDSIGRFGIGFKTGAMKLGRDVILLTQTSESRSIAFLSQSVNEDKDNLEIPVVTYSRQGSIMEVDRNIQSEASADYHLKAIKDFSPFNEYFIGEKLGLFGENGKGTQIYIWNLDKWGLDFTLEWQKRNGDNNTSNEDDILIRSRRTRSRQGQISQKVPLDYSLRSYLEVIYLDPRMKIFVQGSLVKSRPLAKSLNKTTVINGEIMGRHVQLILGRCQQEWEQLNCGIFLYWHGRLIEAYKRVGSMVHNADIGRGVIGVIDVTDLLRYGDDVWVHNTKQAFLDCEAYVKLEEWLGHKSDEYWDEHFDTLQLDKNKAHYKPDNEWVQCEKCRKWRMLSFGFDSTSLPQEWFCHMLPYNGECETPEEELEPDAVAVGAKRSRSHKKGKHVVSVSKVYSKKRLRVSQQV</sequence>
<dbReference type="AlphaFoldDB" id="A0A200PR28"/>
<reference evidence="15 16" key="1">
    <citation type="journal article" date="2017" name="Mol. Plant">
        <title>The Genome of Medicinal Plant Macleaya cordata Provides New Insights into Benzylisoquinoline Alkaloids Metabolism.</title>
        <authorList>
            <person name="Liu X."/>
            <person name="Liu Y."/>
            <person name="Huang P."/>
            <person name="Ma Y."/>
            <person name="Qing Z."/>
            <person name="Tang Q."/>
            <person name="Cao H."/>
            <person name="Cheng P."/>
            <person name="Zheng Y."/>
            <person name="Yuan Z."/>
            <person name="Zhou Y."/>
            <person name="Liu J."/>
            <person name="Tang Z."/>
            <person name="Zhuo Y."/>
            <person name="Zhang Y."/>
            <person name="Yu L."/>
            <person name="Huang J."/>
            <person name="Yang P."/>
            <person name="Peng Q."/>
            <person name="Zhang J."/>
            <person name="Jiang W."/>
            <person name="Zhang Z."/>
            <person name="Lin K."/>
            <person name="Ro D.K."/>
            <person name="Chen X."/>
            <person name="Xiong X."/>
            <person name="Shang Y."/>
            <person name="Huang S."/>
            <person name="Zeng J."/>
        </authorList>
    </citation>
    <scope>NUCLEOTIDE SEQUENCE [LARGE SCALE GENOMIC DNA]</scope>
    <source>
        <strain evidence="16">cv. BLH2017</strain>
        <tissue evidence="15">Root</tissue>
    </source>
</reference>
<dbReference type="Pfam" id="PF07496">
    <property type="entry name" value="zf-CW"/>
    <property type="match status" value="1"/>
</dbReference>
<dbReference type="OrthoDB" id="757982at2759"/>
<evidence type="ECO:0000256" key="6">
    <source>
        <dbReference type="ARBA" id="ARBA00022763"/>
    </source>
</evidence>
<dbReference type="Proteomes" id="UP000195402">
    <property type="component" value="Unassembled WGS sequence"/>
</dbReference>
<dbReference type="GO" id="GO:0005634">
    <property type="term" value="C:nucleus"/>
    <property type="evidence" value="ECO:0007669"/>
    <property type="project" value="UniProtKB-SubCell"/>
</dbReference>
<keyword evidence="8" id="KW-0862">Zinc</keyword>
<comment type="caution">
    <text evidence="15">The sequence shown here is derived from an EMBL/GenBank/DDBJ whole genome shotgun (WGS) entry which is preliminary data.</text>
</comment>
<evidence type="ECO:0000256" key="7">
    <source>
        <dbReference type="ARBA" id="ARBA00022771"/>
    </source>
</evidence>
<dbReference type="InterPro" id="IPR041006">
    <property type="entry name" value="Morc_S5"/>
</dbReference>
<dbReference type="SUPFAM" id="SSF55874">
    <property type="entry name" value="ATPase domain of HSP90 chaperone/DNA topoisomerase II/histidine kinase"/>
    <property type="match status" value="1"/>
</dbReference>
<evidence type="ECO:0000256" key="13">
    <source>
        <dbReference type="SAM" id="MobiDB-lite"/>
    </source>
</evidence>
<dbReference type="PROSITE" id="PS51050">
    <property type="entry name" value="ZF_CW"/>
    <property type="match status" value="1"/>
</dbReference>
<evidence type="ECO:0000256" key="9">
    <source>
        <dbReference type="ARBA" id="ARBA00023054"/>
    </source>
</evidence>
<proteinExistence type="inferred from homology"/>
<dbReference type="GO" id="GO:0031047">
    <property type="term" value="P:regulatory ncRNA-mediated gene silencing"/>
    <property type="evidence" value="ECO:0007669"/>
    <property type="project" value="UniProtKB-KW"/>
</dbReference>
<organism evidence="15 16">
    <name type="scientific">Macleaya cordata</name>
    <name type="common">Five-seeded plume-poppy</name>
    <name type="synonym">Bocconia cordata</name>
    <dbReference type="NCBI Taxonomy" id="56857"/>
    <lineage>
        <taxon>Eukaryota</taxon>
        <taxon>Viridiplantae</taxon>
        <taxon>Streptophyta</taxon>
        <taxon>Embryophyta</taxon>
        <taxon>Tracheophyta</taxon>
        <taxon>Spermatophyta</taxon>
        <taxon>Magnoliopsida</taxon>
        <taxon>Ranunculales</taxon>
        <taxon>Papaveraceae</taxon>
        <taxon>Papaveroideae</taxon>
        <taxon>Macleaya</taxon>
    </lineage>
</organism>
<accession>A0A200PR28</accession>
<keyword evidence="4" id="KW-0479">Metal-binding</keyword>
<dbReference type="Gene3D" id="3.30.565.10">
    <property type="entry name" value="Histidine kinase-like ATPase, C-terminal domain"/>
    <property type="match status" value="1"/>
</dbReference>
<evidence type="ECO:0000256" key="12">
    <source>
        <dbReference type="ARBA" id="ARBA00023242"/>
    </source>
</evidence>
<gene>
    <name evidence="15" type="ORF">BVC80_9085g97</name>
</gene>
<dbReference type="Gene3D" id="3.30.40.100">
    <property type="match status" value="1"/>
</dbReference>
<evidence type="ECO:0000256" key="5">
    <source>
        <dbReference type="ARBA" id="ARBA00022759"/>
    </source>
</evidence>
<evidence type="ECO:0000256" key="8">
    <source>
        <dbReference type="ARBA" id="ARBA00022833"/>
    </source>
</evidence>
<keyword evidence="12" id="KW-0539">Nucleus</keyword>
<dbReference type="EMBL" id="MVGT01004289">
    <property type="protein sequence ID" value="OVA00681.1"/>
    <property type="molecule type" value="Genomic_DNA"/>
</dbReference>
<evidence type="ECO:0000256" key="4">
    <source>
        <dbReference type="ARBA" id="ARBA00022723"/>
    </source>
</evidence>
<evidence type="ECO:0000256" key="3">
    <source>
        <dbReference type="ARBA" id="ARBA00022722"/>
    </source>
</evidence>
<keyword evidence="16" id="KW-1185">Reference proteome</keyword>
<evidence type="ECO:0000256" key="1">
    <source>
        <dbReference type="ARBA" id="ARBA00004123"/>
    </source>
</evidence>
<evidence type="ECO:0000256" key="11">
    <source>
        <dbReference type="ARBA" id="ARBA00023204"/>
    </source>
</evidence>
<keyword evidence="5" id="KW-0378">Hydrolase</keyword>
<dbReference type="OMA" id="CYMEPFK"/>
<comment type="subcellular location">
    <subcellularLocation>
        <location evidence="1">Nucleus</location>
    </subcellularLocation>
</comment>
<feature type="domain" description="CW-type" evidence="14">
    <location>
        <begin position="512"/>
        <end position="562"/>
    </location>
</feature>
<dbReference type="Pfam" id="PF13589">
    <property type="entry name" value="HATPase_c_3"/>
    <property type="match status" value="1"/>
</dbReference>
<keyword evidence="10" id="KW-0943">RNA-mediated gene silencing</keyword>
<dbReference type="PANTHER" id="PTHR23336">
    <property type="entry name" value="ZINC FINGER CW-TYPE COILED-COIL DOMAIN PROTEIN 3"/>
    <property type="match status" value="1"/>
</dbReference>
<evidence type="ECO:0000313" key="15">
    <source>
        <dbReference type="EMBL" id="OVA00681.1"/>
    </source>
</evidence>
<evidence type="ECO:0000313" key="16">
    <source>
        <dbReference type="Proteomes" id="UP000195402"/>
    </source>
</evidence>
<dbReference type="GO" id="GO:0004519">
    <property type="term" value="F:endonuclease activity"/>
    <property type="evidence" value="ECO:0007669"/>
    <property type="project" value="UniProtKB-KW"/>
</dbReference>
<keyword evidence="7" id="KW-0863">Zinc-finger</keyword>